<evidence type="ECO:0000313" key="6">
    <source>
        <dbReference type="EMBL" id="KAK5989317.1"/>
    </source>
</evidence>
<evidence type="ECO:0000256" key="2">
    <source>
        <dbReference type="ARBA" id="ARBA00022553"/>
    </source>
</evidence>
<dbReference type="InterPro" id="IPR000873">
    <property type="entry name" value="AMP-dep_synth/lig_dom"/>
</dbReference>
<dbReference type="InterPro" id="IPR036736">
    <property type="entry name" value="ACP-like_sf"/>
</dbReference>
<proteinExistence type="predicted"/>
<evidence type="ECO:0000313" key="7">
    <source>
        <dbReference type="Proteomes" id="UP001338125"/>
    </source>
</evidence>
<sequence>MIQAQNESDSSFDLEKLAIYTTQPPAACRTLIDILTTSASSYPEAIALDDGTRRLSYAGLVREVKGLAGQLRAMGIGAGDRVGVRVSSGSTELYVSILVVLTTGAAYVPVDVDDPEDRAELVWTEAGVCAVLSDKAKVTQLHKPAGLPRRPSPEDDAWIIFTSGSTGKPKGVAVTHRSAAAFVDAEAQLFLQRHPITQGDRILAGLSVAFDASCEEMWLAWRHGACLVPAPRSLVKAGADLGAFLAAQRISVVSTVPTLAALWPAGALRNIRLLILGGETCSPELATRLSDGEREVWNTYGPTEATVVSCAAPLFAGQPVRIGLPLAGWNLAVIGPDDKEKDAAKFAPLPSLGWERAYRSGDLVRAEQEGLIFVGRNDEQVKLGGRRIELGEIDAALVTLPGVTAAACAIRRSDTGTALLVGYIVRNTSNTSTTDANATATDRELLHQQLPAALVPLLVSVDSLPANTNAQLVESSTSSWLAEQWRRILGVPAQLEDNFFDLGGTSLAVAQLVSIVRERYPTLSVADVYQHPTLTAMATFIEKKTDTKHIARIVLPTPYWVGFIQSLIMLALMTFEGLRWLILIAGLNKLAGAFLGDPPPWVAQLPPWWQLITGWLLFINMAGRVVLTASLGRLLTAGITPGKYRRGRAAHLRLWTAERLLGCQVGSNVQLHALPPVTGLASFGGGCSVEPEAEVAGWWLDGDMLHVGSINVGIGARIGARAVVMPNTVIEPFATVQPGTCATGTVLAGLAAVPALALNPQFVSGGYSNSSTLGQQIVRIFTLVTQTTLVSVLCYALLVIALTRLVSRYLYPGVHSWHGASAWAAWFTHRLMLDARGMLFPIYASLLTPGWLRALGARIGRGVEASTVLATPSLLRSDDGSFLADDVLLAPYELYSGRLRLGTSTIGTRTFVGNSAIIGPEDVVPDGALIGVLASAPESEKASPGSSWLGRPAISLPRRVETTDPNRTFNPPLRLVVARALVESCRIVPLVCSLLLAELVIVGMISMIDMAGFGWAVTVSGLLLLTAGMIACALATAARWLLTGAIPRGSQHPLWSSFVWRNELADTFVESLAVPWLVKLMYGTPFLCVWLRSLGANIGRGVWCESHKFPEADLVQIGDGATVNRGCVMQTHLFHDRLMRLDTVCLRPGATLGPQAISLPGTVIGSGATIGPVALVMRGEHIPDDTRWLGNPVRPWPNAATESDDYMETRCPSCIELSSYTACAGCA</sequence>
<dbReference type="Pfam" id="PF00550">
    <property type="entry name" value="PP-binding"/>
    <property type="match status" value="1"/>
</dbReference>
<dbReference type="InterPro" id="IPR012728">
    <property type="entry name" value="Pls/PosA_C"/>
</dbReference>
<feature type="transmembrane region" description="Helical" evidence="4">
    <location>
        <begin position="780"/>
        <end position="803"/>
    </location>
</feature>
<evidence type="ECO:0000256" key="3">
    <source>
        <dbReference type="ARBA" id="ARBA00022598"/>
    </source>
</evidence>
<evidence type="ECO:0000259" key="5">
    <source>
        <dbReference type="PROSITE" id="PS50075"/>
    </source>
</evidence>
<dbReference type="PANTHER" id="PTHR45527:SF1">
    <property type="entry name" value="FATTY ACID SYNTHASE"/>
    <property type="match status" value="1"/>
</dbReference>
<keyword evidence="4" id="KW-0472">Membrane</keyword>
<keyword evidence="3" id="KW-0436">Ligase</keyword>
<keyword evidence="1" id="KW-0596">Phosphopantetheine</keyword>
<dbReference type="SUPFAM" id="SSF56801">
    <property type="entry name" value="Acetyl-CoA synthetase-like"/>
    <property type="match status" value="1"/>
</dbReference>
<dbReference type="SMART" id="SM00823">
    <property type="entry name" value="PKS_PP"/>
    <property type="match status" value="1"/>
</dbReference>
<dbReference type="PROSITE" id="PS50075">
    <property type="entry name" value="CARRIER"/>
    <property type="match status" value="1"/>
</dbReference>
<dbReference type="InterPro" id="IPR011004">
    <property type="entry name" value="Trimer_LpxA-like_sf"/>
</dbReference>
<dbReference type="Gene3D" id="2.160.10.10">
    <property type="entry name" value="Hexapeptide repeat proteins"/>
    <property type="match status" value="2"/>
</dbReference>
<evidence type="ECO:0000256" key="4">
    <source>
        <dbReference type="SAM" id="Phobius"/>
    </source>
</evidence>
<comment type="caution">
    <text evidence="6">The sequence shown here is derived from an EMBL/GenBank/DDBJ whole genome shotgun (WGS) entry which is preliminary data.</text>
</comment>
<feature type="transmembrane region" description="Helical" evidence="4">
    <location>
        <begin position="1014"/>
        <end position="1042"/>
    </location>
</feature>
<keyword evidence="4" id="KW-0812">Transmembrane</keyword>
<feature type="domain" description="Carrier" evidence="5">
    <location>
        <begin position="472"/>
        <end position="545"/>
    </location>
</feature>
<accession>A0ABR0SAX7</accession>
<dbReference type="InterPro" id="IPR045851">
    <property type="entry name" value="AMP-bd_C_sf"/>
</dbReference>
<keyword evidence="2" id="KW-0597">Phosphoprotein</keyword>
<dbReference type="CDD" id="cd05930">
    <property type="entry name" value="A_NRPS"/>
    <property type="match status" value="1"/>
</dbReference>
<reference evidence="6 7" key="1">
    <citation type="submission" date="2024-01" db="EMBL/GenBank/DDBJ databases">
        <title>Complete genome of Cladobotryum mycophilum ATHUM6906.</title>
        <authorList>
            <person name="Christinaki A.C."/>
            <person name="Myridakis A.I."/>
            <person name="Kouvelis V.N."/>
        </authorList>
    </citation>
    <scope>NUCLEOTIDE SEQUENCE [LARGE SCALE GENOMIC DNA]</scope>
    <source>
        <strain evidence="6 7">ATHUM6906</strain>
    </source>
</reference>
<evidence type="ECO:0000256" key="1">
    <source>
        <dbReference type="ARBA" id="ARBA00022450"/>
    </source>
</evidence>
<dbReference type="PROSITE" id="PS00455">
    <property type="entry name" value="AMP_BINDING"/>
    <property type="match status" value="1"/>
</dbReference>
<dbReference type="InterPro" id="IPR020845">
    <property type="entry name" value="AMP-binding_CS"/>
</dbReference>
<gene>
    <name evidence="6" type="ORF">PT974_10832</name>
</gene>
<dbReference type="Proteomes" id="UP001338125">
    <property type="component" value="Unassembled WGS sequence"/>
</dbReference>
<dbReference type="PANTHER" id="PTHR45527">
    <property type="entry name" value="NONRIBOSOMAL PEPTIDE SYNTHETASE"/>
    <property type="match status" value="1"/>
</dbReference>
<dbReference type="InterPro" id="IPR042099">
    <property type="entry name" value="ANL_N_sf"/>
</dbReference>
<dbReference type="Pfam" id="PF00501">
    <property type="entry name" value="AMP-binding"/>
    <property type="match status" value="1"/>
</dbReference>
<dbReference type="InterPro" id="IPR009081">
    <property type="entry name" value="PP-bd_ACP"/>
</dbReference>
<dbReference type="SUPFAM" id="SSF51161">
    <property type="entry name" value="Trimeric LpxA-like enzymes"/>
    <property type="match status" value="3"/>
</dbReference>
<keyword evidence="7" id="KW-1185">Reference proteome</keyword>
<dbReference type="InterPro" id="IPR020806">
    <property type="entry name" value="PKS_PP-bd"/>
</dbReference>
<feature type="transmembrane region" description="Helical" evidence="4">
    <location>
        <begin position="987"/>
        <end position="1008"/>
    </location>
</feature>
<keyword evidence="4" id="KW-1133">Transmembrane helix</keyword>
<protein>
    <submittedName>
        <fullName evidence="6">Tyrocidine synthase 1-like protein</fullName>
    </submittedName>
</protein>
<dbReference type="Gene3D" id="1.10.1200.10">
    <property type="entry name" value="ACP-like"/>
    <property type="match status" value="1"/>
</dbReference>
<dbReference type="SUPFAM" id="SSF47336">
    <property type="entry name" value="ACP-like"/>
    <property type="match status" value="1"/>
</dbReference>
<dbReference type="Gene3D" id="3.40.50.12780">
    <property type="entry name" value="N-terminal domain of ligase-like"/>
    <property type="match status" value="1"/>
</dbReference>
<name>A0ABR0SAX7_9HYPO</name>
<dbReference type="Gene3D" id="3.30.300.30">
    <property type="match status" value="1"/>
</dbReference>
<dbReference type="NCBIfam" id="TIGR02353">
    <property type="entry name" value="NRPS_term_dom"/>
    <property type="match status" value="1"/>
</dbReference>
<organism evidence="6 7">
    <name type="scientific">Cladobotryum mycophilum</name>
    <dbReference type="NCBI Taxonomy" id="491253"/>
    <lineage>
        <taxon>Eukaryota</taxon>
        <taxon>Fungi</taxon>
        <taxon>Dikarya</taxon>
        <taxon>Ascomycota</taxon>
        <taxon>Pezizomycotina</taxon>
        <taxon>Sordariomycetes</taxon>
        <taxon>Hypocreomycetidae</taxon>
        <taxon>Hypocreales</taxon>
        <taxon>Hypocreaceae</taxon>
        <taxon>Cladobotryum</taxon>
    </lineage>
</organism>
<dbReference type="EMBL" id="JAVFKD010000015">
    <property type="protein sequence ID" value="KAK5989317.1"/>
    <property type="molecule type" value="Genomic_DNA"/>
</dbReference>